<dbReference type="InterPro" id="IPR036188">
    <property type="entry name" value="FAD/NAD-bd_sf"/>
</dbReference>
<name>A0A8J7YCU7_9EURY</name>
<dbReference type="SUPFAM" id="SSF56425">
    <property type="entry name" value="Succinate dehydrogenase/fumarate reductase flavoprotein, catalytic domain"/>
    <property type="match status" value="1"/>
</dbReference>
<dbReference type="Gene3D" id="1.20.58.100">
    <property type="entry name" value="Fumarate reductase/succinate dehydrogenase flavoprotein-like, C-terminal domain"/>
    <property type="match status" value="1"/>
</dbReference>
<gene>
    <name evidence="6" type="ORF">KTS45_18980</name>
</gene>
<evidence type="ECO:0000259" key="5">
    <source>
        <dbReference type="Pfam" id="PF02910"/>
    </source>
</evidence>
<dbReference type="Gene3D" id="3.90.700.10">
    <property type="entry name" value="Succinate dehydrogenase/fumarate reductase flavoprotein, catalytic domain"/>
    <property type="match status" value="1"/>
</dbReference>
<dbReference type="PIRSF" id="PIRSF000171">
    <property type="entry name" value="SDHA_APRA_LASPO"/>
    <property type="match status" value="1"/>
</dbReference>
<evidence type="ECO:0000256" key="1">
    <source>
        <dbReference type="ARBA" id="ARBA00022630"/>
    </source>
</evidence>
<dbReference type="Proteomes" id="UP000766550">
    <property type="component" value="Unassembled WGS sequence"/>
</dbReference>
<keyword evidence="1" id="KW-0285">Flavoprotein</keyword>
<dbReference type="Gene3D" id="3.50.50.60">
    <property type="entry name" value="FAD/NAD(P)-binding domain"/>
    <property type="match status" value="1"/>
</dbReference>
<dbReference type="SUPFAM" id="SSF51905">
    <property type="entry name" value="FAD/NAD(P)-binding domain"/>
    <property type="match status" value="1"/>
</dbReference>
<evidence type="ECO:0000313" key="7">
    <source>
        <dbReference type="Proteomes" id="UP000766550"/>
    </source>
</evidence>
<evidence type="ECO:0000259" key="4">
    <source>
        <dbReference type="Pfam" id="PF00890"/>
    </source>
</evidence>
<comment type="caution">
    <text evidence="6">The sequence shown here is derived from an EMBL/GenBank/DDBJ whole genome shotgun (WGS) entry which is preliminary data.</text>
</comment>
<feature type="active site" description="Proton acceptor" evidence="3">
    <location>
        <position position="289"/>
    </location>
</feature>
<dbReference type="InterPro" id="IPR037099">
    <property type="entry name" value="Fum_R/Succ_DH_flav-like_C_sf"/>
</dbReference>
<feature type="domain" description="FAD-dependent oxidoreductase 2 FAD-binding" evidence="4">
    <location>
        <begin position="10"/>
        <end position="393"/>
    </location>
</feature>
<protein>
    <submittedName>
        <fullName evidence="6">FAD-binding protein</fullName>
    </submittedName>
</protein>
<feature type="domain" description="Fumarate reductase/succinate dehydrogenase flavoprotein-like C-terminal" evidence="5">
    <location>
        <begin position="447"/>
        <end position="568"/>
    </location>
</feature>
<dbReference type="InterPro" id="IPR003953">
    <property type="entry name" value="FAD-dep_OxRdtase_2_FAD-bd"/>
</dbReference>
<dbReference type="PRINTS" id="PR00368">
    <property type="entry name" value="FADPNR"/>
</dbReference>
<dbReference type="OrthoDB" id="23539at2157"/>
<evidence type="ECO:0000256" key="3">
    <source>
        <dbReference type="PIRSR" id="PIRSR000171-1"/>
    </source>
</evidence>
<reference evidence="6 7" key="1">
    <citation type="submission" date="2021-06" db="EMBL/GenBank/DDBJ databases">
        <title>New haloarchaea isolates fom saline soil.</title>
        <authorList>
            <person name="Duran-Viseras A."/>
            <person name="Sanchez-Porro C.S."/>
            <person name="Ventosa A."/>
        </authorList>
    </citation>
    <scope>NUCLEOTIDE SEQUENCE [LARGE SCALE GENOMIC DNA]</scope>
    <source>
        <strain evidence="6 7">JCM 183640</strain>
    </source>
</reference>
<evidence type="ECO:0000313" key="6">
    <source>
        <dbReference type="EMBL" id="MBV0926296.1"/>
    </source>
</evidence>
<dbReference type="PANTHER" id="PTHR11632">
    <property type="entry name" value="SUCCINATE DEHYDROGENASE 2 FLAVOPROTEIN SUBUNIT"/>
    <property type="match status" value="1"/>
</dbReference>
<dbReference type="Pfam" id="PF02910">
    <property type="entry name" value="Succ_DH_flav_C"/>
    <property type="match status" value="1"/>
</dbReference>
<dbReference type="AlphaFoldDB" id="A0A8J7YCU7"/>
<dbReference type="Pfam" id="PF00890">
    <property type="entry name" value="FAD_binding_2"/>
    <property type="match status" value="1"/>
</dbReference>
<dbReference type="SUPFAM" id="SSF46977">
    <property type="entry name" value="Succinate dehydrogenase/fumarate reductase flavoprotein C-terminal domain"/>
    <property type="match status" value="1"/>
</dbReference>
<dbReference type="PANTHER" id="PTHR11632:SF51">
    <property type="entry name" value="SUCCINATE DEHYDROGENASE [UBIQUINONE] FLAVOPROTEIN SUBUNIT, MITOCHONDRIAL"/>
    <property type="match status" value="1"/>
</dbReference>
<dbReference type="InterPro" id="IPR030664">
    <property type="entry name" value="SdhA/FrdA/AprA"/>
</dbReference>
<dbReference type="InterPro" id="IPR015939">
    <property type="entry name" value="Fum_Rdtase/Succ_DH_flav-like_C"/>
</dbReference>
<accession>A0A8J7YCU7</accession>
<proteinExistence type="predicted"/>
<dbReference type="GO" id="GO:0016491">
    <property type="term" value="F:oxidoreductase activity"/>
    <property type="evidence" value="ECO:0007669"/>
    <property type="project" value="UniProtKB-KW"/>
</dbReference>
<keyword evidence="7" id="KW-1185">Reference proteome</keyword>
<organism evidence="6 7">
    <name type="scientific">Haloarcula limicola</name>
    <dbReference type="NCBI Taxonomy" id="1429915"/>
    <lineage>
        <taxon>Archaea</taxon>
        <taxon>Methanobacteriati</taxon>
        <taxon>Methanobacteriota</taxon>
        <taxon>Stenosarchaea group</taxon>
        <taxon>Halobacteria</taxon>
        <taxon>Halobacteriales</taxon>
        <taxon>Haloarculaceae</taxon>
        <taxon>Haloarcula</taxon>
    </lineage>
</organism>
<dbReference type="RefSeq" id="WP_162319407.1">
    <property type="nucleotide sequence ID" value="NZ_JAHQXF010000004.1"/>
</dbReference>
<dbReference type="EMBL" id="JAHQXF010000004">
    <property type="protein sequence ID" value="MBV0926296.1"/>
    <property type="molecule type" value="Genomic_DNA"/>
</dbReference>
<sequence length="585" mass="64796">MAAYEERETDILIVGAGGAGMFAALYADDNTPDDTDITVVVKKLAGKSGCTRMVQGGYNAVLHPEDSIDRHYEDTIKGGKFLNDQEIARELVEGAPKIIRKLENELGVFFDRDEDGHIHQKPFAGQSFDRTVHKGDLTGIEIMTKLRDELLTRDVEFLEETRAIDILTDESGAGAAGSLLLDMRRGEFIAMASRMTLLATGAGATMYNISTPALEKSADGQAMAYRRGARFQDMEMMQFHPTGLLAGDTKLTGGVIEEGIRGEGAHLYNGEDERFLREYAPETMERSCRDVVSIASYKEIMAGRGTENGGVWLDATHLGADVVEEKFPGMTERTRNVGQDLSNTRVEVSPTSHYHMGGAVIDEQCHSDVPRLFVAGEDAGGAHGANRLGGNGVVDSTVLGKCAGEAMAEEFHDHEIGDISHSQVTDIIDRVTAPLEREEGEDIYELREDLEMTMWECVGVVREESELEESLDRIESYKERLERVSVPGSKRYNLTWNEVMDVRNLIIAAEMVARSALFREESRGAHYRNDFPEPDDENWLANVYVQQGDDGMETSREDVRFTRIHPSELEVEPTIPNTDAVQGDD</sequence>
<dbReference type="InterPro" id="IPR027477">
    <property type="entry name" value="Succ_DH/fumarate_Rdtase_cat_sf"/>
</dbReference>
<keyword evidence="2" id="KW-0560">Oxidoreductase</keyword>
<evidence type="ECO:0000256" key="2">
    <source>
        <dbReference type="ARBA" id="ARBA00023002"/>
    </source>
</evidence>